<dbReference type="InterPro" id="IPR001585">
    <property type="entry name" value="TAL/FSA"/>
</dbReference>
<dbReference type="OrthoDB" id="9762536at2"/>
<dbReference type="GO" id="GO:0005975">
    <property type="term" value="P:carbohydrate metabolic process"/>
    <property type="evidence" value="ECO:0007669"/>
    <property type="project" value="InterPro"/>
</dbReference>
<evidence type="ECO:0000256" key="1">
    <source>
        <dbReference type="ARBA" id="ARBA00023122"/>
    </source>
</evidence>
<dbReference type="SMART" id="SM00116">
    <property type="entry name" value="CBS"/>
    <property type="match status" value="2"/>
</dbReference>
<dbReference type="InterPro" id="IPR046342">
    <property type="entry name" value="CBS_dom_sf"/>
</dbReference>
<sequence length="344" mass="37865">MELYLDSVDFKEIEEAFDMGFLTGLTTTPTFMHRHGITDIDGAIVKLAGMVEPGILQVEALGDTAEEILAEAKRLLALGLDIEKTVFKIPVSNVGVKACKLLRDHGMMVNVHLVYTLNQAYMAMQAGATYVCPLVGRLQDQGHDALTLVQSCVDAVNYYGYDTKVMFSSVRHAEHVRTAIMSGVHTITAPWKVMKTLTSNNFTTVGTDQFVEHTRLMTENVKDVMQDFNPVVKDDETIFDALSKMTESGLGAVSIVNGTGELKGIFTDGDLRRNLKEKGKAFLDNKMADCVSSANPITITQEARLYDAVALFKEKEIDTIIVMANNKPVGMLDIQDFVKQNLVG</sequence>
<accession>A1ZYC6</accession>
<dbReference type="GO" id="GO:0004801">
    <property type="term" value="F:transaldolase activity"/>
    <property type="evidence" value="ECO:0007669"/>
    <property type="project" value="UniProtKB-EC"/>
</dbReference>
<dbReference type="Pfam" id="PF00923">
    <property type="entry name" value="TAL_FSA"/>
    <property type="match status" value="1"/>
</dbReference>
<protein>
    <submittedName>
        <fullName evidence="5">Transaldolase</fullName>
        <ecNumber evidence="5">2.2.1.2</ecNumber>
    </submittedName>
</protein>
<gene>
    <name evidence="5" type="ORF">M23134_07710</name>
</gene>
<dbReference type="EC" id="2.2.1.2" evidence="5"/>
<dbReference type="InterPro" id="IPR000644">
    <property type="entry name" value="CBS_dom"/>
</dbReference>
<proteinExistence type="predicted"/>
<dbReference type="InterPro" id="IPR013785">
    <property type="entry name" value="Aldolase_TIM"/>
</dbReference>
<dbReference type="Gene3D" id="3.10.580.10">
    <property type="entry name" value="CBS-domain"/>
    <property type="match status" value="1"/>
</dbReference>
<dbReference type="PROSITE" id="PS51371">
    <property type="entry name" value="CBS"/>
    <property type="match status" value="2"/>
</dbReference>
<feature type="domain" description="CBS" evidence="4">
    <location>
        <begin position="225"/>
        <end position="282"/>
    </location>
</feature>
<dbReference type="eggNOG" id="COG0176">
    <property type="taxonomic scope" value="Bacteria"/>
</dbReference>
<dbReference type="Gene3D" id="3.20.20.70">
    <property type="entry name" value="Aldolase class I"/>
    <property type="match status" value="1"/>
</dbReference>
<evidence type="ECO:0000313" key="5">
    <source>
        <dbReference type="EMBL" id="EAY24599.1"/>
    </source>
</evidence>
<dbReference type="PANTHER" id="PTHR10683:SF40">
    <property type="entry name" value="FRUCTOSE-6-PHOSPHATE ALDOLASE 1-RELATED"/>
    <property type="match status" value="1"/>
</dbReference>
<evidence type="ECO:0000256" key="2">
    <source>
        <dbReference type="ARBA" id="ARBA00023270"/>
    </source>
</evidence>
<dbReference type="RefSeq" id="WP_002704459.1">
    <property type="nucleotide sequence ID" value="NZ_AAWS01000065.1"/>
</dbReference>
<keyword evidence="2" id="KW-0704">Schiff base</keyword>
<dbReference type="SUPFAM" id="SSF54631">
    <property type="entry name" value="CBS-domain pair"/>
    <property type="match status" value="1"/>
</dbReference>
<comment type="caution">
    <text evidence="5">The sequence shown here is derived from an EMBL/GenBank/DDBJ whole genome shotgun (WGS) entry which is preliminary data.</text>
</comment>
<keyword evidence="1 3" id="KW-0129">CBS domain</keyword>
<evidence type="ECO:0000259" key="4">
    <source>
        <dbReference type="PROSITE" id="PS51371"/>
    </source>
</evidence>
<dbReference type="SUPFAM" id="SSF51569">
    <property type="entry name" value="Aldolase"/>
    <property type="match status" value="1"/>
</dbReference>
<dbReference type="AlphaFoldDB" id="A1ZYC6"/>
<evidence type="ECO:0000256" key="3">
    <source>
        <dbReference type="PROSITE-ProRule" id="PRU00703"/>
    </source>
</evidence>
<name>A1ZYC6_MICM2</name>
<keyword evidence="5" id="KW-0808">Transferase</keyword>
<keyword evidence="6" id="KW-1185">Reference proteome</keyword>
<feature type="domain" description="CBS" evidence="4">
    <location>
        <begin position="291"/>
        <end position="344"/>
    </location>
</feature>
<dbReference type="Pfam" id="PF00571">
    <property type="entry name" value="CBS"/>
    <property type="match status" value="1"/>
</dbReference>
<dbReference type="Proteomes" id="UP000004095">
    <property type="component" value="Unassembled WGS sequence"/>
</dbReference>
<dbReference type="PANTHER" id="PTHR10683">
    <property type="entry name" value="TRANSALDOLASE"/>
    <property type="match status" value="1"/>
</dbReference>
<organism evidence="5 6">
    <name type="scientific">Microscilla marina ATCC 23134</name>
    <dbReference type="NCBI Taxonomy" id="313606"/>
    <lineage>
        <taxon>Bacteria</taxon>
        <taxon>Pseudomonadati</taxon>
        <taxon>Bacteroidota</taxon>
        <taxon>Cytophagia</taxon>
        <taxon>Cytophagales</taxon>
        <taxon>Microscillaceae</taxon>
        <taxon>Microscilla</taxon>
    </lineage>
</organism>
<dbReference type="eggNOG" id="COG2905">
    <property type="taxonomic scope" value="Bacteria"/>
</dbReference>
<reference evidence="5 6" key="1">
    <citation type="submission" date="2007-01" db="EMBL/GenBank/DDBJ databases">
        <authorList>
            <person name="Haygood M."/>
            <person name="Podell S."/>
            <person name="Anderson C."/>
            <person name="Hopkinson B."/>
            <person name="Roe K."/>
            <person name="Barbeau K."/>
            <person name="Gaasterland T."/>
            <person name="Ferriera S."/>
            <person name="Johnson J."/>
            <person name="Kravitz S."/>
            <person name="Beeson K."/>
            <person name="Sutton G."/>
            <person name="Rogers Y.-H."/>
            <person name="Friedman R."/>
            <person name="Frazier M."/>
            <person name="Venter J.C."/>
        </authorList>
    </citation>
    <scope>NUCLEOTIDE SEQUENCE [LARGE SCALE GENOMIC DNA]</scope>
    <source>
        <strain evidence="5 6">ATCC 23134</strain>
    </source>
</reference>
<dbReference type="EMBL" id="AAWS01000065">
    <property type="protein sequence ID" value="EAY24599.1"/>
    <property type="molecule type" value="Genomic_DNA"/>
</dbReference>
<evidence type="ECO:0000313" key="6">
    <source>
        <dbReference type="Proteomes" id="UP000004095"/>
    </source>
</evidence>